<gene>
    <name evidence="2" type="ORF">DEJ46_02385</name>
</gene>
<dbReference type="Proteomes" id="UP000324106">
    <property type="component" value="Chromosome"/>
</dbReference>
<organism evidence="2 3">
    <name type="scientific">Streptomyces venezuelae</name>
    <dbReference type="NCBI Taxonomy" id="54571"/>
    <lineage>
        <taxon>Bacteria</taxon>
        <taxon>Bacillati</taxon>
        <taxon>Actinomycetota</taxon>
        <taxon>Actinomycetes</taxon>
        <taxon>Kitasatosporales</taxon>
        <taxon>Streptomycetaceae</taxon>
        <taxon>Streptomyces</taxon>
    </lineage>
</organism>
<evidence type="ECO:0000313" key="2">
    <source>
        <dbReference type="EMBL" id="QES18093.1"/>
    </source>
</evidence>
<feature type="region of interest" description="Disordered" evidence="1">
    <location>
        <begin position="1"/>
        <end position="34"/>
    </location>
</feature>
<proteinExistence type="predicted"/>
<accession>A0A5P2AIX6</accession>
<dbReference type="AlphaFoldDB" id="A0A5P2AIX6"/>
<feature type="compositionally biased region" description="Low complexity" evidence="1">
    <location>
        <begin position="11"/>
        <end position="23"/>
    </location>
</feature>
<evidence type="ECO:0000313" key="3">
    <source>
        <dbReference type="Proteomes" id="UP000324106"/>
    </source>
</evidence>
<dbReference type="OrthoDB" id="4053327at2"/>
<reference evidence="2 3" key="1">
    <citation type="submission" date="2018-05" db="EMBL/GenBank/DDBJ databases">
        <title>Streptomyces venezuelae.</title>
        <authorList>
            <person name="Kim W."/>
            <person name="Lee N."/>
            <person name="Cho B.-K."/>
        </authorList>
    </citation>
    <scope>NUCLEOTIDE SEQUENCE [LARGE SCALE GENOMIC DNA]</scope>
    <source>
        <strain evidence="2 3">ATCC 15068</strain>
    </source>
</reference>
<evidence type="ECO:0000256" key="1">
    <source>
        <dbReference type="SAM" id="MobiDB-lite"/>
    </source>
</evidence>
<name>A0A5P2AIX6_STRVZ</name>
<evidence type="ECO:0008006" key="4">
    <source>
        <dbReference type="Google" id="ProtNLM"/>
    </source>
</evidence>
<dbReference type="EMBL" id="CP029194">
    <property type="protein sequence ID" value="QES18093.1"/>
    <property type="molecule type" value="Genomic_DNA"/>
</dbReference>
<protein>
    <recommendedName>
        <fullName evidence="4">Lipoprotein</fullName>
    </recommendedName>
</protein>
<sequence length="267" mass="28495">MARPTTGSDLPGPSGRSSGPRRPGCSKGDPMLRSTPRARRALVTAAASLLISGCTVVGPGTSGKPGVPADRKAQDALLEAAEHRLVVDCLADRGLTLTARARAPDEDRTLQAALFGAGPRELSVTLATGATVTAHEDGCLAAARARLYGDARRWFRAQVTVGNLRAEAQARMRDDPAHQEALARWTRCATPADRPRPAAPDPAVAARCAKESGLDDVRARLEAVELVVVRTLHRDQLTAYRQLRDRALRRAVELPAPTQPQKGHEHS</sequence>